<feature type="signal peptide" evidence="3">
    <location>
        <begin position="1"/>
        <end position="22"/>
    </location>
</feature>
<evidence type="ECO:0000256" key="1">
    <source>
        <dbReference type="ARBA" id="ARBA00022729"/>
    </source>
</evidence>
<dbReference type="PANTHER" id="PTHR31080:SF12">
    <property type="entry name" value="PLANT INVERTASE_PECTIN METHYLESTERASE INHIBITOR"/>
    <property type="match status" value="1"/>
</dbReference>
<sequence>MAWLSITSVLLLSIICTSSSMAERVLVRTNQSTSTAYILASCRRARYPSLCFKCLSSMARRGTTIQTPHQLAQAALAVALQRAVRTRDYMVNVSRELDAKRPKVHDYQAIRDCTDQLNDGVYQMSQSIIELRRITQRQPPAVGRDFFFLMSNVETWVSTTITDAMMCVEQFPGRRTGKVKATIKGKVLNVAMTASNALYLFHSYASKYAAARGMHMP</sequence>
<dbReference type="InterPro" id="IPR051955">
    <property type="entry name" value="PME_Inhibitor"/>
</dbReference>
<dbReference type="InterPro" id="IPR006501">
    <property type="entry name" value="Pectinesterase_inhib_dom"/>
</dbReference>
<dbReference type="Gene3D" id="1.20.140.40">
    <property type="entry name" value="Invertase/pectin methylesterase inhibitor family protein"/>
    <property type="match status" value="1"/>
</dbReference>
<dbReference type="GO" id="GO:0004857">
    <property type="term" value="F:enzyme inhibitor activity"/>
    <property type="evidence" value="ECO:0007669"/>
    <property type="project" value="InterPro"/>
</dbReference>
<evidence type="ECO:0000259" key="4">
    <source>
        <dbReference type="SMART" id="SM00856"/>
    </source>
</evidence>
<evidence type="ECO:0000313" key="6">
    <source>
        <dbReference type="Proteomes" id="UP001345219"/>
    </source>
</evidence>
<reference evidence="5 6" key="1">
    <citation type="journal article" date="2023" name="Hortic Res">
        <title>Pangenome of water caltrop reveals structural variations and asymmetric subgenome divergence after allopolyploidization.</title>
        <authorList>
            <person name="Zhang X."/>
            <person name="Chen Y."/>
            <person name="Wang L."/>
            <person name="Yuan Y."/>
            <person name="Fang M."/>
            <person name="Shi L."/>
            <person name="Lu R."/>
            <person name="Comes H.P."/>
            <person name="Ma Y."/>
            <person name="Chen Y."/>
            <person name="Huang G."/>
            <person name="Zhou Y."/>
            <person name="Zheng Z."/>
            <person name="Qiu Y."/>
        </authorList>
    </citation>
    <scope>NUCLEOTIDE SEQUENCE [LARGE SCALE GENOMIC DNA]</scope>
    <source>
        <tissue evidence="5">Roots</tissue>
    </source>
</reference>
<protein>
    <recommendedName>
        <fullName evidence="4">Pectinesterase inhibitor domain-containing protein</fullName>
    </recommendedName>
</protein>
<evidence type="ECO:0000256" key="2">
    <source>
        <dbReference type="ARBA" id="ARBA00038471"/>
    </source>
</evidence>
<comment type="similarity">
    <text evidence="2">Belongs to the PMEI family.</text>
</comment>
<comment type="caution">
    <text evidence="5">The sequence shown here is derived from an EMBL/GenBank/DDBJ whole genome shotgun (WGS) entry which is preliminary data.</text>
</comment>
<feature type="chain" id="PRO_5042940828" description="Pectinesterase inhibitor domain-containing protein" evidence="3">
    <location>
        <begin position="23"/>
        <end position="217"/>
    </location>
</feature>
<evidence type="ECO:0000313" key="5">
    <source>
        <dbReference type="EMBL" id="KAK4759172.1"/>
    </source>
</evidence>
<accession>A0AAN7K7U3</accession>
<dbReference type="Pfam" id="PF04043">
    <property type="entry name" value="PMEI"/>
    <property type="match status" value="1"/>
</dbReference>
<dbReference type="Proteomes" id="UP001345219">
    <property type="component" value="Chromosome 17"/>
</dbReference>
<dbReference type="NCBIfam" id="TIGR01614">
    <property type="entry name" value="PME_inhib"/>
    <property type="match status" value="1"/>
</dbReference>
<proteinExistence type="inferred from homology"/>
<dbReference type="SUPFAM" id="SSF101148">
    <property type="entry name" value="Plant invertase/pectin methylesterase inhibitor"/>
    <property type="match status" value="1"/>
</dbReference>
<feature type="domain" description="Pectinesterase inhibitor" evidence="4">
    <location>
        <begin position="33"/>
        <end position="200"/>
    </location>
</feature>
<organism evidence="5 6">
    <name type="scientific">Trapa incisa</name>
    <dbReference type="NCBI Taxonomy" id="236973"/>
    <lineage>
        <taxon>Eukaryota</taxon>
        <taxon>Viridiplantae</taxon>
        <taxon>Streptophyta</taxon>
        <taxon>Embryophyta</taxon>
        <taxon>Tracheophyta</taxon>
        <taxon>Spermatophyta</taxon>
        <taxon>Magnoliopsida</taxon>
        <taxon>eudicotyledons</taxon>
        <taxon>Gunneridae</taxon>
        <taxon>Pentapetalae</taxon>
        <taxon>rosids</taxon>
        <taxon>malvids</taxon>
        <taxon>Myrtales</taxon>
        <taxon>Lythraceae</taxon>
        <taxon>Trapa</taxon>
    </lineage>
</organism>
<dbReference type="AlphaFoldDB" id="A0AAN7K7U3"/>
<dbReference type="EMBL" id="JAXIOK010000011">
    <property type="protein sequence ID" value="KAK4759172.1"/>
    <property type="molecule type" value="Genomic_DNA"/>
</dbReference>
<keyword evidence="1 3" id="KW-0732">Signal</keyword>
<keyword evidence="6" id="KW-1185">Reference proteome</keyword>
<gene>
    <name evidence="5" type="ORF">SAY87_022303</name>
</gene>
<dbReference type="PANTHER" id="PTHR31080">
    <property type="entry name" value="PECTINESTERASE INHIBITOR-LIKE"/>
    <property type="match status" value="1"/>
</dbReference>
<dbReference type="InterPro" id="IPR035513">
    <property type="entry name" value="Invertase/methylesterase_inhib"/>
</dbReference>
<dbReference type="SMART" id="SM00856">
    <property type="entry name" value="PMEI"/>
    <property type="match status" value="1"/>
</dbReference>
<evidence type="ECO:0000256" key="3">
    <source>
        <dbReference type="SAM" id="SignalP"/>
    </source>
</evidence>
<dbReference type="CDD" id="cd15798">
    <property type="entry name" value="PMEI-like_3"/>
    <property type="match status" value="1"/>
</dbReference>
<name>A0AAN7K7U3_9MYRT</name>